<keyword evidence="2" id="KW-1185">Reference proteome</keyword>
<feature type="region of interest" description="Disordered" evidence="1">
    <location>
        <begin position="213"/>
        <end position="232"/>
    </location>
</feature>
<feature type="compositionally biased region" description="Basic and acidic residues" evidence="1">
    <location>
        <begin position="130"/>
        <end position="139"/>
    </location>
</feature>
<accession>A0AAJ7X713</accession>
<dbReference type="RefSeq" id="XP_032822413.1">
    <property type="nucleotide sequence ID" value="XM_032966522.1"/>
</dbReference>
<sequence length="232" mass="25569">MHRSPLYRQVTGVELFTFKVMWQQEQQRARRRVVPSPMCALLILTVALAAAAAASIPEHDDDHHHHHKRGGSGRDELPQLHPSSAPPPLAGRSRASGPDSGPGMAQSRSLHGPRRSRQPNHHHQQQQQLRMDHEEDQVAPRDLGFAPSSKHHGGFNTDGSACAEVEGRPCDRAAQCGGCYGLYTCSPLLGGTCTLKSVSRNIGAFRASLRGSSHILHNHRRHRTNNSNREKQ</sequence>
<organism evidence="2 3">
    <name type="scientific">Petromyzon marinus</name>
    <name type="common">Sea lamprey</name>
    <dbReference type="NCBI Taxonomy" id="7757"/>
    <lineage>
        <taxon>Eukaryota</taxon>
        <taxon>Metazoa</taxon>
        <taxon>Chordata</taxon>
        <taxon>Craniata</taxon>
        <taxon>Vertebrata</taxon>
        <taxon>Cyclostomata</taxon>
        <taxon>Hyperoartia</taxon>
        <taxon>Petromyzontiformes</taxon>
        <taxon>Petromyzontidae</taxon>
        <taxon>Petromyzon</taxon>
    </lineage>
</organism>
<feature type="region of interest" description="Disordered" evidence="1">
    <location>
        <begin position="57"/>
        <end position="152"/>
    </location>
</feature>
<name>A0AAJ7X713_PETMA</name>
<gene>
    <name evidence="3" type="primary">LOC116949338</name>
</gene>
<evidence type="ECO:0000256" key="1">
    <source>
        <dbReference type="SAM" id="MobiDB-lite"/>
    </source>
</evidence>
<dbReference type="AlphaFoldDB" id="A0AAJ7X713"/>
<feature type="compositionally biased region" description="Basic residues" evidence="1">
    <location>
        <begin position="111"/>
        <end position="124"/>
    </location>
</feature>
<dbReference type="Proteomes" id="UP001318040">
    <property type="component" value="Chromosome 36"/>
</dbReference>
<evidence type="ECO:0000313" key="2">
    <source>
        <dbReference type="Proteomes" id="UP001318040"/>
    </source>
</evidence>
<reference evidence="3" key="1">
    <citation type="submission" date="2025-08" db="UniProtKB">
        <authorList>
            <consortium name="RefSeq"/>
        </authorList>
    </citation>
    <scope>IDENTIFICATION</scope>
    <source>
        <tissue evidence="3">Sperm</tissue>
    </source>
</reference>
<dbReference type="KEGG" id="pmrn:116949338"/>
<proteinExistence type="predicted"/>
<evidence type="ECO:0000313" key="3">
    <source>
        <dbReference type="RefSeq" id="XP_032822413.1"/>
    </source>
</evidence>
<protein>
    <submittedName>
        <fullName evidence="3">Uncharacterized protein LOC116949338 isoform X1</fullName>
    </submittedName>
</protein>
<dbReference type="GeneID" id="116949338"/>